<feature type="compositionally biased region" description="Polar residues" evidence="1">
    <location>
        <begin position="1"/>
        <end position="10"/>
    </location>
</feature>
<name>I7GHP3_MACFA</name>
<protein>
    <submittedName>
        <fullName evidence="2">Macaca fascicularis brain cDNA clone: QbsA-10384, similar to human kinesin family member 1B (KIF1B), transcript variant 1, mRNA, RefSeq: NM_015074.2</fullName>
    </submittedName>
</protein>
<feature type="region of interest" description="Disordered" evidence="1">
    <location>
        <begin position="1"/>
        <end position="41"/>
    </location>
</feature>
<organism evidence="2">
    <name type="scientific">Macaca fascicularis</name>
    <name type="common">Crab-eating macaque</name>
    <name type="synonym">Cynomolgus monkey</name>
    <dbReference type="NCBI Taxonomy" id="9541"/>
    <lineage>
        <taxon>Eukaryota</taxon>
        <taxon>Metazoa</taxon>
        <taxon>Chordata</taxon>
        <taxon>Craniata</taxon>
        <taxon>Vertebrata</taxon>
        <taxon>Euteleostomi</taxon>
        <taxon>Mammalia</taxon>
        <taxon>Eutheria</taxon>
        <taxon>Euarchontoglires</taxon>
        <taxon>Primates</taxon>
        <taxon>Haplorrhini</taxon>
        <taxon>Catarrhini</taxon>
        <taxon>Cercopithecidae</taxon>
        <taxon>Cercopithecinae</taxon>
        <taxon>Macaca</taxon>
    </lineage>
</organism>
<evidence type="ECO:0000313" key="2">
    <source>
        <dbReference type="EMBL" id="BAE88446.1"/>
    </source>
</evidence>
<evidence type="ECO:0000256" key="1">
    <source>
        <dbReference type="SAM" id="MobiDB-lite"/>
    </source>
</evidence>
<reference evidence="2" key="1">
    <citation type="journal article" date="2007" name="PLoS Biol.">
        <title>Rate of evolution in brain-expressed genes in humans and other primates.</title>
        <authorList>
            <person name="Wang H.-Y."/>
            <person name="Chien H.-C."/>
            <person name="Osada N."/>
            <person name="Hashimoto K."/>
            <person name="Sugano S."/>
            <person name="Gojobori T."/>
            <person name="Chou C.-K."/>
            <person name="Tsai S.-F."/>
            <person name="Wu C.-I."/>
            <person name="Shen C.-K.J."/>
        </authorList>
    </citation>
    <scope>NUCLEOTIDE SEQUENCE</scope>
</reference>
<accession>I7GHP3</accession>
<dbReference type="EMBL" id="AB171383">
    <property type="protein sequence ID" value="BAE88446.1"/>
    <property type="molecule type" value="mRNA"/>
</dbReference>
<proteinExistence type="evidence at transcript level"/>
<dbReference type="AlphaFoldDB" id="I7GHP3"/>
<sequence>MLSNCHLHTSLNEKHSSTIGGTQALERDFNTSSKAYGLGEH</sequence>